<reference evidence="1" key="1">
    <citation type="journal article" date="2014" name="Nat. Commun.">
        <title>The tobacco genome sequence and its comparison with those of tomato and potato.</title>
        <authorList>
            <person name="Sierro N."/>
            <person name="Battey J.N."/>
            <person name="Ouadi S."/>
            <person name="Bakaher N."/>
            <person name="Bovet L."/>
            <person name="Willig A."/>
            <person name="Goepfert S."/>
            <person name="Peitsch M.C."/>
            <person name="Ivanov N.V."/>
        </authorList>
    </citation>
    <scope>NUCLEOTIDE SEQUENCE [LARGE SCALE GENOMIC DNA]</scope>
</reference>
<evidence type="ECO:0000313" key="1">
    <source>
        <dbReference type="Proteomes" id="UP000790787"/>
    </source>
</evidence>
<sequence length="155" mass="17430">MGFNERFIDLVYGIVLNNWYSVLLNDQSHGFFKSSRGVKQGDPLSPTLFILAAEALSRGLNALHMNLNFCGYGMPKWSPKINHLAYADDTIIFSSSDVPSLPLIMEVLYAYEVASGKLINKSKSAVYLHSLFSDEVVDKIERITRISKQKFPSHI</sequence>
<protein>
    <submittedName>
        <fullName evidence="2">Mitochondrial protein AtMg01250</fullName>
    </submittedName>
</protein>
<proteinExistence type="predicted"/>
<dbReference type="RefSeq" id="XP_075084870.1">
    <property type="nucleotide sequence ID" value="XM_075228769.1"/>
</dbReference>
<name>A0AC58SIS8_TOBAC</name>
<keyword evidence="1" id="KW-1185">Reference proteome</keyword>
<evidence type="ECO:0000313" key="2">
    <source>
        <dbReference type="RefSeq" id="XP_075084870.1"/>
    </source>
</evidence>
<dbReference type="Proteomes" id="UP000790787">
    <property type="component" value="Chromosome 13"/>
</dbReference>
<reference evidence="2" key="2">
    <citation type="submission" date="2025-08" db="UniProtKB">
        <authorList>
            <consortium name="RefSeq"/>
        </authorList>
    </citation>
    <scope>IDENTIFICATION</scope>
    <source>
        <tissue evidence="2">Leaf</tissue>
    </source>
</reference>
<accession>A0AC58SIS8</accession>
<gene>
    <name evidence="2" type="primary">LOC142168108</name>
</gene>
<organism evidence="1 2">
    <name type="scientific">Nicotiana tabacum</name>
    <name type="common">Common tobacco</name>
    <dbReference type="NCBI Taxonomy" id="4097"/>
    <lineage>
        <taxon>Eukaryota</taxon>
        <taxon>Viridiplantae</taxon>
        <taxon>Streptophyta</taxon>
        <taxon>Embryophyta</taxon>
        <taxon>Tracheophyta</taxon>
        <taxon>Spermatophyta</taxon>
        <taxon>Magnoliopsida</taxon>
        <taxon>eudicotyledons</taxon>
        <taxon>Gunneridae</taxon>
        <taxon>Pentapetalae</taxon>
        <taxon>asterids</taxon>
        <taxon>lamiids</taxon>
        <taxon>Solanales</taxon>
        <taxon>Solanaceae</taxon>
        <taxon>Nicotianoideae</taxon>
        <taxon>Nicotianeae</taxon>
        <taxon>Nicotiana</taxon>
    </lineage>
</organism>